<feature type="domain" description="HTH tetR-type" evidence="5">
    <location>
        <begin position="13"/>
        <end position="73"/>
    </location>
</feature>
<dbReference type="InterPro" id="IPR009057">
    <property type="entry name" value="Homeodomain-like_sf"/>
</dbReference>
<evidence type="ECO:0000256" key="3">
    <source>
        <dbReference type="ARBA" id="ARBA00023163"/>
    </source>
</evidence>
<dbReference type="Gene3D" id="1.10.10.60">
    <property type="entry name" value="Homeodomain-like"/>
    <property type="match status" value="1"/>
</dbReference>
<dbReference type="SUPFAM" id="SSF46689">
    <property type="entry name" value="Homeodomain-like"/>
    <property type="match status" value="1"/>
</dbReference>
<dbReference type="PANTHER" id="PTHR30055:SF234">
    <property type="entry name" value="HTH-TYPE TRANSCRIPTIONAL REGULATOR BETI"/>
    <property type="match status" value="1"/>
</dbReference>
<feature type="DNA-binding region" description="H-T-H motif" evidence="4">
    <location>
        <begin position="36"/>
        <end position="55"/>
    </location>
</feature>
<protein>
    <submittedName>
        <fullName evidence="6">TetR/AcrR family transcriptional regulator</fullName>
    </submittedName>
</protein>
<dbReference type="SUPFAM" id="SSF48498">
    <property type="entry name" value="Tetracyclin repressor-like, C-terminal domain"/>
    <property type="match status" value="1"/>
</dbReference>
<gene>
    <name evidence="6" type="ORF">Q4610_05080</name>
</gene>
<evidence type="ECO:0000313" key="7">
    <source>
        <dbReference type="Proteomes" id="UP001176471"/>
    </source>
</evidence>
<comment type="caution">
    <text evidence="6">The sequence shown here is derived from an EMBL/GenBank/DDBJ whole genome shotgun (WGS) entry which is preliminary data.</text>
</comment>
<name>A0ABT8ZJT9_9SPHN</name>
<dbReference type="PROSITE" id="PS50977">
    <property type="entry name" value="HTH_TETR_2"/>
    <property type="match status" value="1"/>
</dbReference>
<keyword evidence="3" id="KW-0804">Transcription</keyword>
<dbReference type="InterPro" id="IPR023772">
    <property type="entry name" value="DNA-bd_HTH_TetR-type_CS"/>
</dbReference>
<dbReference type="InterPro" id="IPR050109">
    <property type="entry name" value="HTH-type_TetR-like_transc_reg"/>
</dbReference>
<dbReference type="PROSITE" id="PS01081">
    <property type="entry name" value="HTH_TETR_1"/>
    <property type="match status" value="1"/>
</dbReference>
<evidence type="ECO:0000256" key="2">
    <source>
        <dbReference type="ARBA" id="ARBA00023125"/>
    </source>
</evidence>
<dbReference type="InterPro" id="IPR001647">
    <property type="entry name" value="HTH_TetR"/>
</dbReference>
<evidence type="ECO:0000259" key="5">
    <source>
        <dbReference type="PROSITE" id="PS50977"/>
    </source>
</evidence>
<dbReference type="InterPro" id="IPR036271">
    <property type="entry name" value="Tet_transcr_reg_TetR-rel_C_sf"/>
</dbReference>
<dbReference type="EMBL" id="JAUQOM010000002">
    <property type="protein sequence ID" value="MDO7834413.1"/>
    <property type="molecule type" value="Genomic_DNA"/>
</dbReference>
<evidence type="ECO:0000256" key="4">
    <source>
        <dbReference type="PROSITE-ProRule" id="PRU00335"/>
    </source>
</evidence>
<keyword evidence="7" id="KW-1185">Reference proteome</keyword>
<proteinExistence type="predicted"/>
<accession>A0ABT8ZJT9</accession>
<dbReference type="Gene3D" id="1.10.357.10">
    <property type="entry name" value="Tetracycline Repressor, domain 2"/>
    <property type="match status" value="1"/>
</dbReference>
<dbReference type="PANTHER" id="PTHR30055">
    <property type="entry name" value="HTH-TYPE TRANSCRIPTIONAL REGULATOR RUTR"/>
    <property type="match status" value="1"/>
</dbReference>
<keyword evidence="1" id="KW-0805">Transcription regulation</keyword>
<evidence type="ECO:0000256" key="1">
    <source>
        <dbReference type="ARBA" id="ARBA00023015"/>
    </source>
</evidence>
<keyword evidence="2 4" id="KW-0238">DNA-binding</keyword>
<dbReference type="Pfam" id="PF00440">
    <property type="entry name" value="TetR_N"/>
    <property type="match status" value="1"/>
</dbReference>
<organism evidence="6 7">
    <name type="scientific">Sphingobium cyanobacteriorum</name>
    <dbReference type="NCBI Taxonomy" id="3063954"/>
    <lineage>
        <taxon>Bacteria</taxon>
        <taxon>Pseudomonadati</taxon>
        <taxon>Pseudomonadota</taxon>
        <taxon>Alphaproteobacteria</taxon>
        <taxon>Sphingomonadales</taxon>
        <taxon>Sphingomonadaceae</taxon>
        <taxon>Sphingobium</taxon>
    </lineage>
</organism>
<sequence>MKTELPGPQRGMSARKWEITCSIAAAFARRGYHAVSMRDLAADLNLNQGTLYHHFPSKDEALLAICIVGQEELKRNLAGVLAAHAAFPQRIGHLFAAHITSLKTLGDFIDVYASQWSLVPGTLASPLREGWRLQRSTFETLFADAMERGEIPAGTPVRDAMRMLIALFRTVNILHRTGHSDAMHGFSAFATDVFVRGLSVEKN</sequence>
<evidence type="ECO:0000313" key="6">
    <source>
        <dbReference type="EMBL" id="MDO7834413.1"/>
    </source>
</evidence>
<reference evidence="6" key="1">
    <citation type="submission" date="2023-07" db="EMBL/GenBank/DDBJ databases">
        <title>Bacterial whole genome sequence for Sphingobium sp. HBC34.</title>
        <authorList>
            <person name="Le V."/>
            <person name="Ko S.-R."/>
            <person name="Ahn C.-Y."/>
            <person name="Oh H.-M."/>
        </authorList>
    </citation>
    <scope>NUCLEOTIDE SEQUENCE</scope>
    <source>
        <strain evidence="6">HBC34</strain>
    </source>
</reference>
<dbReference type="Proteomes" id="UP001176471">
    <property type="component" value="Unassembled WGS sequence"/>
</dbReference>
<dbReference type="RefSeq" id="WP_304534928.1">
    <property type="nucleotide sequence ID" value="NZ_JAUQOM010000002.1"/>
</dbReference>
<dbReference type="PRINTS" id="PR00455">
    <property type="entry name" value="HTHTETR"/>
</dbReference>